<dbReference type="InterPro" id="IPR036047">
    <property type="entry name" value="F-box-like_dom_sf"/>
</dbReference>
<dbReference type="InterPro" id="IPR032675">
    <property type="entry name" value="LRR_dom_sf"/>
</dbReference>
<protein>
    <recommendedName>
        <fullName evidence="1">F-box domain-containing protein</fullName>
    </recommendedName>
</protein>
<organism evidence="2 3">
    <name type="scientific">Helicostylum pulchrum</name>
    <dbReference type="NCBI Taxonomy" id="562976"/>
    <lineage>
        <taxon>Eukaryota</taxon>
        <taxon>Fungi</taxon>
        <taxon>Fungi incertae sedis</taxon>
        <taxon>Mucoromycota</taxon>
        <taxon>Mucoromycotina</taxon>
        <taxon>Mucoromycetes</taxon>
        <taxon>Mucorales</taxon>
        <taxon>Mucorineae</taxon>
        <taxon>Mucoraceae</taxon>
        <taxon>Helicostylum</taxon>
    </lineage>
</organism>
<name>A0ABP9XLT6_9FUNG</name>
<dbReference type="CDD" id="cd09917">
    <property type="entry name" value="F-box_SF"/>
    <property type="match status" value="1"/>
</dbReference>
<sequence length="567" mass="65151">MTSLPSEVFTLIFNRLSIKDILQCQLTSKQWHRNSLIRIYTNVNIDSTEAARLFIQTISNSPQLGKYLDIIYLLDVPEERCIGTALYRLRLLEKIIQYCPNITEIKCPQKDSPIWIQLMNAGIQGRLPRLKVLPEPDRIDWESYFYTALSFKNSLISLRVFDFNGLGGYQTLCDQLDQFKRLQHLEFEIHQSYPYLTHFDGLVNKCPHLKELTFEVDSDAIQRPNEPEPVIRPHPGIRKLRCGWELICTENQLEYVMLKFPNLQSLRIAASGHEPEVSGPALIKFVQYAMSTPDFELRILVRKEDLLNIFIEFMKTKNGCRDVSISYTYYRSSLFGLCNLSLSAKVGLDLTFTSNTDDNKVAHIRLLSEVGRSLRSLKLRDFDCFPDTKGGATSESIDRLFDILQLCPLLEECTIDNAASLLASHHKSNYPSLKKLSIQGVTNSKWLGFLNSLSSSLPNLCSFSLGVSRINSMSGYPIVIYMPHSSLDLLVWNNFPEAKHVRDAEVYIKLKTEAGLRYYSGSISVLLPVDESCYLLATQNIRFDINCKDLKELRREYLSRYHDSWIF</sequence>
<dbReference type="Gene3D" id="1.20.1280.50">
    <property type="match status" value="1"/>
</dbReference>
<accession>A0ABP9XLT6</accession>
<comment type="caution">
    <text evidence="2">The sequence shown here is derived from an EMBL/GenBank/DDBJ whole genome shotgun (WGS) entry which is preliminary data.</text>
</comment>
<keyword evidence="3" id="KW-1185">Reference proteome</keyword>
<dbReference type="Pfam" id="PF12937">
    <property type="entry name" value="F-box-like"/>
    <property type="match status" value="1"/>
</dbReference>
<evidence type="ECO:0000313" key="2">
    <source>
        <dbReference type="EMBL" id="GAA5795749.1"/>
    </source>
</evidence>
<dbReference type="Gene3D" id="3.80.10.10">
    <property type="entry name" value="Ribonuclease Inhibitor"/>
    <property type="match status" value="1"/>
</dbReference>
<evidence type="ECO:0000313" key="3">
    <source>
        <dbReference type="Proteomes" id="UP001476247"/>
    </source>
</evidence>
<reference evidence="2 3" key="1">
    <citation type="submission" date="2024-04" db="EMBL/GenBank/DDBJ databases">
        <title>genome sequences of Mucor flavus KT1a and Helicostylum pulchrum KT1b strains isolation_sourced from the surface of a dry-aged beef.</title>
        <authorList>
            <person name="Toyotome T."/>
            <person name="Hosono M."/>
            <person name="Torimaru M."/>
            <person name="Fukuda K."/>
            <person name="Mikami N."/>
        </authorList>
    </citation>
    <scope>NUCLEOTIDE SEQUENCE [LARGE SCALE GENOMIC DNA]</scope>
    <source>
        <strain evidence="2 3">KT1b</strain>
    </source>
</reference>
<dbReference type="Proteomes" id="UP001476247">
    <property type="component" value="Unassembled WGS sequence"/>
</dbReference>
<dbReference type="PROSITE" id="PS50181">
    <property type="entry name" value="FBOX"/>
    <property type="match status" value="1"/>
</dbReference>
<gene>
    <name evidence="2" type="ORF">HPULCUR_001111</name>
</gene>
<evidence type="ECO:0000259" key="1">
    <source>
        <dbReference type="PROSITE" id="PS50181"/>
    </source>
</evidence>
<feature type="domain" description="F-box" evidence="1">
    <location>
        <begin position="1"/>
        <end position="38"/>
    </location>
</feature>
<dbReference type="SUPFAM" id="SSF81383">
    <property type="entry name" value="F-box domain"/>
    <property type="match status" value="1"/>
</dbReference>
<proteinExistence type="predicted"/>
<dbReference type="InterPro" id="IPR001810">
    <property type="entry name" value="F-box_dom"/>
</dbReference>
<dbReference type="SUPFAM" id="SSF52058">
    <property type="entry name" value="L domain-like"/>
    <property type="match status" value="1"/>
</dbReference>
<dbReference type="EMBL" id="BAABUJ010000005">
    <property type="protein sequence ID" value="GAA5795749.1"/>
    <property type="molecule type" value="Genomic_DNA"/>
</dbReference>